<organism evidence="17 19">
    <name type="scientific">Proteus penneri</name>
    <dbReference type="NCBI Taxonomy" id="102862"/>
    <lineage>
        <taxon>Bacteria</taxon>
        <taxon>Pseudomonadati</taxon>
        <taxon>Pseudomonadota</taxon>
        <taxon>Gammaproteobacteria</taxon>
        <taxon>Enterobacterales</taxon>
        <taxon>Morganellaceae</taxon>
        <taxon>Proteus</taxon>
    </lineage>
</organism>
<dbReference type="PANTHER" id="PTHR43096:SF48">
    <property type="entry name" value="CHAPERONE PROTEIN DNAJ"/>
    <property type="match status" value="1"/>
</dbReference>
<feature type="zinc finger region" description="CR-type" evidence="14">
    <location>
        <begin position="134"/>
        <end position="212"/>
    </location>
</feature>
<dbReference type="InterPro" id="IPR018253">
    <property type="entry name" value="DnaJ_domain_CS"/>
</dbReference>
<dbReference type="InterPro" id="IPR012724">
    <property type="entry name" value="DnaJ"/>
</dbReference>
<dbReference type="Proteomes" id="UP000619976">
    <property type="component" value="Unassembled WGS sequence"/>
</dbReference>
<dbReference type="Gene3D" id="1.10.287.110">
    <property type="entry name" value="DnaJ domain"/>
    <property type="match status" value="1"/>
</dbReference>
<dbReference type="NCBIfam" id="NF008035">
    <property type="entry name" value="PRK10767.1"/>
    <property type="match status" value="1"/>
</dbReference>
<evidence type="ECO:0000259" key="16">
    <source>
        <dbReference type="PROSITE" id="PS51188"/>
    </source>
</evidence>
<keyword evidence="10 13" id="KW-0143">Chaperone</keyword>
<dbReference type="SUPFAM" id="SSF46565">
    <property type="entry name" value="Chaperone J-domain"/>
    <property type="match status" value="1"/>
</dbReference>
<feature type="binding site" evidence="13">
    <location>
        <position position="186"/>
    </location>
    <ligand>
        <name>Zn(2+)</name>
        <dbReference type="ChEBI" id="CHEBI:29105"/>
        <label>2</label>
    </ligand>
</feature>
<gene>
    <name evidence="13 17" type="primary">dnaJ</name>
    <name evidence="17" type="ORF">BN1804_01731</name>
    <name evidence="18" type="ORF">JFQ69_08540</name>
</gene>
<feature type="repeat" description="CXXCXGXG motif" evidence="13">
    <location>
        <begin position="164"/>
        <end position="171"/>
    </location>
</feature>
<evidence type="ECO:0000256" key="6">
    <source>
        <dbReference type="ARBA" id="ARBA00022737"/>
    </source>
</evidence>
<dbReference type="Gene3D" id="2.10.230.10">
    <property type="entry name" value="Heat shock protein DnaJ, cysteine-rich domain"/>
    <property type="match status" value="1"/>
</dbReference>
<dbReference type="GO" id="GO:0009408">
    <property type="term" value="P:response to heat"/>
    <property type="evidence" value="ECO:0007669"/>
    <property type="project" value="InterPro"/>
</dbReference>
<dbReference type="Pfam" id="PF00226">
    <property type="entry name" value="DnaJ"/>
    <property type="match status" value="1"/>
</dbReference>
<dbReference type="GO" id="GO:0031072">
    <property type="term" value="F:heat shock protein binding"/>
    <property type="evidence" value="ECO:0007669"/>
    <property type="project" value="InterPro"/>
</dbReference>
<evidence type="ECO:0000313" key="19">
    <source>
        <dbReference type="Proteomes" id="UP000183920"/>
    </source>
</evidence>
<evidence type="ECO:0000256" key="1">
    <source>
        <dbReference type="ARBA" id="ARBA00004496"/>
    </source>
</evidence>
<evidence type="ECO:0000256" key="3">
    <source>
        <dbReference type="ARBA" id="ARBA00022490"/>
    </source>
</evidence>
<dbReference type="InterPro" id="IPR002939">
    <property type="entry name" value="DnaJ_C"/>
</dbReference>
<feature type="binding site" evidence="13">
    <location>
        <position position="189"/>
    </location>
    <ligand>
        <name>Zn(2+)</name>
        <dbReference type="ChEBI" id="CHEBI:29105"/>
        <label>2</label>
    </ligand>
</feature>
<evidence type="ECO:0000256" key="9">
    <source>
        <dbReference type="ARBA" id="ARBA00023016"/>
    </source>
</evidence>
<dbReference type="PROSITE" id="PS00636">
    <property type="entry name" value="DNAJ_1"/>
    <property type="match status" value="1"/>
</dbReference>
<dbReference type="GeneID" id="76521763"/>
<dbReference type="EMBL" id="JAEKCB010000003">
    <property type="protein sequence ID" value="MBJ2117705.1"/>
    <property type="molecule type" value="Genomic_DNA"/>
</dbReference>
<feature type="binding site" evidence="13">
    <location>
        <position position="167"/>
    </location>
    <ligand>
        <name>Zn(2+)</name>
        <dbReference type="ChEBI" id="CHEBI:29105"/>
        <label>2</label>
    </ligand>
</feature>
<dbReference type="Pfam" id="PF01556">
    <property type="entry name" value="DnaJ_C"/>
    <property type="match status" value="1"/>
</dbReference>
<dbReference type="PRINTS" id="PR00625">
    <property type="entry name" value="JDOMAIN"/>
</dbReference>
<dbReference type="FunFam" id="2.60.260.20:FF:000004">
    <property type="entry name" value="Molecular chaperone DnaJ"/>
    <property type="match status" value="1"/>
</dbReference>
<dbReference type="InterPro" id="IPR008971">
    <property type="entry name" value="HSP40/DnaJ_pept-bd"/>
</dbReference>
<dbReference type="PANTHER" id="PTHR43096">
    <property type="entry name" value="DNAJ HOMOLOG 1, MITOCHONDRIAL-RELATED"/>
    <property type="match status" value="1"/>
</dbReference>
<evidence type="ECO:0000313" key="17">
    <source>
        <dbReference type="EMBL" id="CRL61968.1"/>
    </source>
</evidence>
<proteinExistence type="inferred from homology"/>
<dbReference type="InterPro" id="IPR001623">
    <property type="entry name" value="DnaJ_domain"/>
</dbReference>
<dbReference type="CDD" id="cd10719">
    <property type="entry name" value="DnaJ_zf"/>
    <property type="match status" value="1"/>
</dbReference>
<keyword evidence="4 13" id="KW-0235">DNA replication</keyword>
<evidence type="ECO:0000256" key="12">
    <source>
        <dbReference type="ARBA" id="ARBA00067609"/>
    </source>
</evidence>
<evidence type="ECO:0000313" key="20">
    <source>
        <dbReference type="Proteomes" id="UP000619976"/>
    </source>
</evidence>
<reference evidence="19" key="2">
    <citation type="submission" date="2015-06" db="EMBL/GenBank/DDBJ databases">
        <authorList>
            <person name="Urmite Genomes"/>
        </authorList>
    </citation>
    <scope>NUCLEOTIDE SEQUENCE [LARGE SCALE GENOMIC DNA]</scope>
    <source>
        <strain evidence="19">CSUR P1867</strain>
    </source>
</reference>
<comment type="subcellular location">
    <subcellularLocation>
        <location evidence="1 13">Cytoplasm</location>
    </subcellularLocation>
</comment>
<feature type="binding site" evidence="13">
    <location>
        <position position="147"/>
    </location>
    <ligand>
        <name>Zn(2+)</name>
        <dbReference type="ChEBI" id="CHEBI:29105"/>
        <label>1</label>
    </ligand>
</feature>
<dbReference type="RefSeq" id="WP_072063726.1">
    <property type="nucleotide sequence ID" value="NZ_CAXOKJ010000002.1"/>
</dbReference>
<evidence type="ECO:0000256" key="10">
    <source>
        <dbReference type="ARBA" id="ARBA00023186"/>
    </source>
</evidence>
<dbReference type="SMART" id="SM00271">
    <property type="entry name" value="DnaJ"/>
    <property type="match status" value="1"/>
</dbReference>
<comment type="domain">
    <text evidence="13">The J domain is necessary and sufficient to stimulate DnaK ATPase activity. Zinc center 1 plays an important role in the autonomous, DnaK-independent chaperone activity of DnaJ. Zinc center 2 is essential for interaction with DnaK and for DnaJ activity.</text>
</comment>
<evidence type="ECO:0000256" key="8">
    <source>
        <dbReference type="ARBA" id="ARBA00022833"/>
    </source>
</evidence>
<reference evidence="18 20" key="3">
    <citation type="submission" date="2020-12" db="EMBL/GenBank/DDBJ databases">
        <title>Enhanced detection system for hospital associated transmission using whole genome sequencing surveillance.</title>
        <authorList>
            <person name="Harrison L.H."/>
            <person name="Van Tyne D."/>
            <person name="Marsh J.W."/>
            <person name="Griffith M.P."/>
            <person name="Snyder D.J."/>
            <person name="Cooper V.S."/>
            <person name="Mustapha M."/>
        </authorList>
    </citation>
    <scope>NUCLEOTIDE SEQUENCE [LARGE SCALE GENOMIC DNA]</scope>
    <source>
        <strain evidence="18 20">PR00195</strain>
    </source>
</reference>
<feature type="binding site" evidence="13">
    <location>
        <position position="203"/>
    </location>
    <ligand>
        <name>Zn(2+)</name>
        <dbReference type="ChEBI" id="CHEBI:29105"/>
        <label>1</label>
    </ligand>
</feature>
<feature type="binding site" evidence="13">
    <location>
        <position position="200"/>
    </location>
    <ligand>
        <name>Zn(2+)</name>
        <dbReference type="ChEBI" id="CHEBI:29105"/>
        <label>1</label>
    </ligand>
</feature>
<keyword evidence="7 13" id="KW-0863">Zinc-finger</keyword>
<accession>A0A0G4Q7T0</accession>
<evidence type="ECO:0000256" key="14">
    <source>
        <dbReference type="PROSITE-ProRule" id="PRU00546"/>
    </source>
</evidence>
<dbReference type="GO" id="GO:0005524">
    <property type="term" value="F:ATP binding"/>
    <property type="evidence" value="ECO:0007669"/>
    <property type="project" value="InterPro"/>
</dbReference>
<dbReference type="Pfam" id="PF00684">
    <property type="entry name" value="DnaJ_CXXCXGXG"/>
    <property type="match status" value="1"/>
</dbReference>
<dbReference type="Gene3D" id="2.60.260.20">
    <property type="entry name" value="Urease metallochaperone UreE, N-terminal domain"/>
    <property type="match status" value="2"/>
</dbReference>
<feature type="repeat" description="CXXCXGXG motif" evidence="13">
    <location>
        <begin position="186"/>
        <end position="193"/>
    </location>
</feature>
<sequence>MAKRDFYEVLGLSKNADEKEIKRAYKRLAMKYHPDRNQGDKESEIKFKEIKEAYEILSDAQKRAAYDQYGHAAFEQGGFGGQGGGGFGGGADFGDIFGDVFGDIFGGGRRQQRAARGSDLQYNMDLTLEEAVRGVTKEIRIPTLETCDKCHGSGAKEGTSAETCSTCHGAGQVHLRQGFFTVQQTCPTCHGRGKVIKEPCSKCHGDGRVERSKTLSVKIPAGVDTGDRIRLSGEGEAGENGAPAGDLYVQVHVRQHHIFERDGNNLYCEVPINFAIAALGGEIEVPTLDGRVKLKIPAETQTGKMFRMKGKGVKSVRSSSIGDLMCRVVVETPVKLNEKQKELIQQLGESFGGKSGEKNTPRSKTFLDGVKKFFDDLTK</sequence>
<dbReference type="GO" id="GO:0008270">
    <property type="term" value="F:zinc ion binding"/>
    <property type="evidence" value="ECO:0007669"/>
    <property type="project" value="UniProtKB-UniRule"/>
</dbReference>
<keyword evidence="3 13" id="KW-0963">Cytoplasm</keyword>
<dbReference type="InterPro" id="IPR036869">
    <property type="entry name" value="J_dom_sf"/>
</dbReference>
<dbReference type="GO" id="GO:0042026">
    <property type="term" value="P:protein refolding"/>
    <property type="evidence" value="ECO:0007669"/>
    <property type="project" value="TreeGrafter"/>
</dbReference>
<evidence type="ECO:0000256" key="5">
    <source>
        <dbReference type="ARBA" id="ARBA00022723"/>
    </source>
</evidence>
<dbReference type="GO" id="GO:0006260">
    <property type="term" value="P:DNA replication"/>
    <property type="evidence" value="ECO:0007669"/>
    <property type="project" value="UniProtKB-KW"/>
</dbReference>
<dbReference type="AlphaFoldDB" id="A0A0G4Q7T0"/>
<evidence type="ECO:0000259" key="15">
    <source>
        <dbReference type="PROSITE" id="PS50076"/>
    </source>
</evidence>
<feature type="repeat" description="CXXCXGXG motif" evidence="13">
    <location>
        <begin position="200"/>
        <end position="207"/>
    </location>
</feature>
<dbReference type="FunFam" id="1.10.287.110:FF:000003">
    <property type="entry name" value="Molecular chaperone DnaJ"/>
    <property type="match status" value="1"/>
</dbReference>
<comment type="similarity">
    <text evidence="11 13">Belongs to the DnaJ family.</text>
</comment>
<comment type="function">
    <text evidence="13">Participates actively in the response to hyperosmotic and heat shock by preventing the aggregation of stress-denatured proteins and by disaggregating proteins, also in an autonomous, DnaK-independent fashion. Unfolded proteins bind initially to DnaJ; upon interaction with the DnaJ-bound protein, DnaK hydrolyzes its bound ATP, resulting in the formation of a stable complex. GrpE releases ADP from DnaK; ATP binding to DnaK triggers the release of the substrate protein, thus completing the reaction cycle. Several rounds of ATP-dependent interactions between DnaJ, DnaK and GrpE are required for fully efficient folding. Also involved, together with DnaK and GrpE, in the DNA replication of plasmids through activation of initiation proteins.</text>
</comment>
<feature type="domain" description="CR-type" evidence="16">
    <location>
        <begin position="134"/>
        <end position="212"/>
    </location>
</feature>
<dbReference type="PROSITE" id="PS50076">
    <property type="entry name" value="DNAJ_2"/>
    <property type="match status" value="1"/>
</dbReference>
<feature type="repeat" description="CXXCXGXG motif" evidence="13">
    <location>
        <begin position="147"/>
        <end position="154"/>
    </location>
</feature>
<dbReference type="SUPFAM" id="SSF49493">
    <property type="entry name" value="HSP40/DnaJ peptide-binding domain"/>
    <property type="match status" value="2"/>
</dbReference>
<dbReference type="NCBIfam" id="TIGR02349">
    <property type="entry name" value="DnaJ_bact"/>
    <property type="match status" value="1"/>
</dbReference>
<dbReference type="GO" id="GO:0005737">
    <property type="term" value="C:cytoplasm"/>
    <property type="evidence" value="ECO:0007669"/>
    <property type="project" value="UniProtKB-SubCell"/>
</dbReference>
<keyword evidence="5 13" id="KW-0479">Metal-binding</keyword>
<dbReference type="InterPro" id="IPR001305">
    <property type="entry name" value="HSP_DnaJ_Cys-rich_dom"/>
</dbReference>
<dbReference type="InterPro" id="IPR036410">
    <property type="entry name" value="HSP_DnaJ_Cys-rich_dom_sf"/>
</dbReference>
<evidence type="ECO:0000256" key="2">
    <source>
        <dbReference type="ARBA" id="ARBA00011738"/>
    </source>
</evidence>
<evidence type="ECO:0000256" key="11">
    <source>
        <dbReference type="ARBA" id="ARBA00061004"/>
    </source>
</evidence>
<name>A0A0G4Q7T0_9GAMM</name>
<dbReference type="FunFam" id="2.10.230.10:FF:000002">
    <property type="entry name" value="Molecular chaperone DnaJ"/>
    <property type="match status" value="1"/>
</dbReference>
<keyword evidence="6 13" id="KW-0677">Repeat</keyword>
<feature type="domain" description="J" evidence="15">
    <location>
        <begin position="5"/>
        <end position="70"/>
    </location>
</feature>
<dbReference type="PROSITE" id="PS51188">
    <property type="entry name" value="ZF_CR"/>
    <property type="match status" value="1"/>
</dbReference>
<dbReference type="Proteomes" id="UP000183920">
    <property type="component" value="Unassembled WGS sequence"/>
</dbReference>
<comment type="subunit">
    <text evidence="2 13">Homodimer.</text>
</comment>
<feature type="binding site" evidence="13">
    <location>
        <position position="150"/>
    </location>
    <ligand>
        <name>Zn(2+)</name>
        <dbReference type="ChEBI" id="CHEBI:29105"/>
        <label>1</label>
    </ligand>
</feature>
<keyword evidence="8 13" id="KW-0862">Zinc</keyword>
<protein>
    <recommendedName>
        <fullName evidence="12 13">Chaperone protein DnaJ</fullName>
    </recommendedName>
</protein>
<dbReference type="HAMAP" id="MF_01152">
    <property type="entry name" value="DnaJ"/>
    <property type="match status" value="1"/>
</dbReference>
<evidence type="ECO:0000313" key="18">
    <source>
        <dbReference type="EMBL" id="MBJ2117705.1"/>
    </source>
</evidence>
<keyword evidence="9 13" id="KW-0346">Stress response</keyword>
<dbReference type="GO" id="GO:0051082">
    <property type="term" value="F:unfolded protein binding"/>
    <property type="evidence" value="ECO:0007669"/>
    <property type="project" value="UniProtKB-UniRule"/>
</dbReference>
<comment type="cofactor">
    <cofactor evidence="13">
        <name>Zn(2+)</name>
        <dbReference type="ChEBI" id="CHEBI:29105"/>
    </cofactor>
    <text evidence="13">Binds 2 Zn(2+) ions per monomer.</text>
</comment>
<dbReference type="CDD" id="cd10747">
    <property type="entry name" value="DnaJ_C"/>
    <property type="match status" value="1"/>
</dbReference>
<dbReference type="CDD" id="cd06257">
    <property type="entry name" value="DnaJ"/>
    <property type="match status" value="1"/>
</dbReference>
<feature type="binding site" evidence="13">
    <location>
        <position position="164"/>
    </location>
    <ligand>
        <name>Zn(2+)</name>
        <dbReference type="ChEBI" id="CHEBI:29105"/>
        <label>2</label>
    </ligand>
</feature>
<reference evidence="17" key="1">
    <citation type="submission" date="2015-06" db="EMBL/GenBank/DDBJ databases">
        <authorList>
            <person name="Urmite Genomes Urmite Genomes"/>
        </authorList>
    </citation>
    <scope>NUCLEOTIDE SEQUENCE [LARGE SCALE GENOMIC DNA]</scope>
    <source>
        <strain evidence="17">CSUR P1867</strain>
    </source>
</reference>
<evidence type="ECO:0000256" key="7">
    <source>
        <dbReference type="ARBA" id="ARBA00022771"/>
    </source>
</evidence>
<dbReference type="EMBL" id="CVRY01000003">
    <property type="protein sequence ID" value="CRL61968.1"/>
    <property type="molecule type" value="Genomic_DNA"/>
</dbReference>
<dbReference type="SUPFAM" id="SSF57938">
    <property type="entry name" value="DnaJ/Hsp40 cysteine-rich domain"/>
    <property type="match status" value="1"/>
</dbReference>
<keyword evidence="20" id="KW-1185">Reference proteome</keyword>
<evidence type="ECO:0000256" key="4">
    <source>
        <dbReference type="ARBA" id="ARBA00022705"/>
    </source>
</evidence>
<evidence type="ECO:0000256" key="13">
    <source>
        <dbReference type="HAMAP-Rule" id="MF_01152"/>
    </source>
</evidence>